<dbReference type="AlphaFoldDB" id="A0AA40LSK8"/>
<evidence type="ECO:0000313" key="3">
    <source>
        <dbReference type="Proteomes" id="UP001177744"/>
    </source>
</evidence>
<reference evidence="2" key="1">
    <citation type="submission" date="2023-06" db="EMBL/GenBank/DDBJ databases">
        <title>Reference genome for the Northern bat (Eptesicus nilssonii), a most northern bat species.</title>
        <authorList>
            <person name="Laine V.N."/>
            <person name="Pulliainen A.T."/>
            <person name="Lilley T.M."/>
        </authorList>
    </citation>
    <scope>NUCLEOTIDE SEQUENCE</scope>
    <source>
        <strain evidence="2">BLF_Eptnil</strain>
        <tissue evidence="2">Kidney</tissue>
    </source>
</reference>
<feature type="compositionally biased region" description="Polar residues" evidence="1">
    <location>
        <begin position="119"/>
        <end position="131"/>
    </location>
</feature>
<sequence>MAQLRPTVEKVQPCLHQAQKKGQSPEMLCHHLASAGIRSFVKIFRKGFTILDAIKILMIHRRGQNINSNRVWKKSIPTHMDDSQGFKIEIICEWKSESMSQTSLLYYFRKFAQSSKPLPTTTLVSQQPSTSKGDRGQQPPLAPAFSTEAAARTHCRHQSHSHTQPAPELTLAPGAGAGPNCSTPLAGASSTGAVSAWEQWRRERGCRQRRDWGPQWERLCGGVEDGLRPNPVPTVALQPTVPFKPGLGEATCWWSRAPEPVAGCGLGDGEAASPMVLGCSQPDKPPTPRSQAPAPAAAAQAKPPAHHPLWLQPAQ</sequence>
<feature type="region of interest" description="Disordered" evidence="1">
    <location>
        <begin position="119"/>
        <end position="194"/>
    </location>
</feature>
<proteinExistence type="predicted"/>
<feature type="region of interest" description="Disordered" evidence="1">
    <location>
        <begin position="275"/>
        <end position="315"/>
    </location>
</feature>
<organism evidence="2 3">
    <name type="scientific">Cnephaeus nilssonii</name>
    <name type="common">Northern bat</name>
    <name type="synonym">Eptesicus nilssonii</name>
    <dbReference type="NCBI Taxonomy" id="3371016"/>
    <lineage>
        <taxon>Eukaryota</taxon>
        <taxon>Metazoa</taxon>
        <taxon>Chordata</taxon>
        <taxon>Craniata</taxon>
        <taxon>Vertebrata</taxon>
        <taxon>Euteleostomi</taxon>
        <taxon>Mammalia</taxon>
        <taxon>Eutheria</taxon>
        <taxon>Laurasiatheria</taxon>
        <taxon>Chiroptera</taxon>
        <taxon>Yangochiroptera</taxon>
        <taxon>Vespertilionidae</taxon>
        <taxon>Cnephaeus</taxon>
    </lineage>
</organism>
<gene>
    <name evidence="2" type="ORF">QTO34_015183</name>
</gene>
<feature type="compositionally biased region" description="Polar residues" evidence="1">
    <location>
        <begin position="180"/>
        <end position="193"/>
    </location>
</feature>
<comment type="caution">
    <text evidence="2">The sequence shown here is derived from an EMBL/GenBank/DDBJ whole genome shotgun (WGS) entry which is preliminary data.</text>
</comment>
<protein>
    <submittedName>
        <fullName evidence="2">Uncharacterized protein</fullName>
    </submittedName>
</protein>
<keyword evidence="3" id="KW-1185">Reference proteome</keyword>
<accession>A0AA40LSK8</accession>
<name>A0AA40LSK8_CNENI</name>
<evidence type="ECO:0000256" key="1">
    <source>
        <dbReference type="SAM" id="MobiDB-lite"/>
    </source>
</evidence>
<feature type="non-terminal residue" evidence="2">
    <location>
        <position position="315"/>
    </location>
</feature>
<dbReference type="EMBL" id="JAULJE010000005">
    <property type="protein sequence ID" value="KAK1342418.1"/>
    <property type="molecule type" value="Genomic_DNA"/>
</dbReference>
<dbReference type="Proteomes" id="UP001177744">
    <property type="component" value="Unassembled WGS sequence"/>
</dbReference>
<feature type="compositionally biased region" description="Low complexity" evidence="1">
    <location>
        <begin position="289"/>
        <end position="303"/>
    </location>
</feature>
<evidence type="ECO:0000313" key="2">
    <source>
        <dbReference type="EMBL" id="KAK1342418.1"/>
    </source>
</evidence>